<keyword evidence="7" id="KW-1185">Reference proteome</keyword>
<dbReference type="GO" id="GO:0016567">
    <property type="term" value="P:protein ubiquitination"/>
    <property type="evidence" value="ECO:0007669"/>
    <property type="project" value="InterPro"/>
</dbReference>
<dbReference type="Pfam" id="PF10272">
    <property type="entry name" value="Tmpp129"/>
    <property type="match status" value="1"/>
</dbReference>
<evidence type="ECO:0000256" key="2">
    <source>
        <dbReference type="ARBA" id="ARBA00007332"/>
    </source>
</evidence>
<evidence type="ECO:0000256" key="1">
    <source>
        <dbReference type="ARBA" id="ARBA00004141"/>
    </source>
</evidence>
<dbReference type="InterPro" id="IPR018801">
    <property type="entry name" value="TM129"/>
</dbReference>
<reference evidence="6 7" key="1">
    <citation type="submission" date="2016-03" db="EMBL/GenBank/DDBJ databases">
        <title>EvidentialGene: Evidence-directed Construction of Genes on Genomes.</title>
        <authorList>
            <person name="Gilbert D.G."/>
            <person name="Choi J.-H."/>
            <person name="Mockaitis K."/>
            <person name="Colbourne J."/>
            <person name="Pfrender M."/>
        </authorList>
    </citation>
    <scope>NUCLEOTIDE SEQUENCE [LARGE SCALE GENOMIC DNA]</scope>
    <source>
        <strain evidence="6 7">Xinb3</strain>
        <tissue evidence="6">Complete organism</tissue>
    </source>
</reference>
<evidence type="ECO:0000313" key="7">
    <source>
        <dbReference type="Proteomes" id="UP000076858"/>
    </source>
</evidence>
<dbReference type="PANTHER" id="PTHR31322">
    <property type="entry name" value="E3 UBIQUITIN-PROTEIN LIGASE TM129"/>
    <property type="match status" value="1"/>
</dbReference>
<evidence type="ECO:0000256" key="3">
    <source>
        <dbReference type="ARBA" id="ARBA00022692"/>
    </source>
</evidence>
<evidence type="ECO:0000256" key="4">
    <source>
        <dbReference type="ARBA" id="ARBA00022989"/>
    </source>
</evidence>
<keyword evidence="3 6" id="KW-0812">Transmembrane</keyword>
<dbReference type="PANTHER" id="PTHR31322:SF2">
    <property type="entry name" value="E3 UBIQUITIN-PROTEIN LIGASE TM129"/>
    <property type="match status" value="1"/>
</dbReference>
<dbReference type="GO" id="GO:0016020">
    <property type="term" value="C:membrane"/>
    <property type="evidence" value="ECO:0007669"/>
    <property type="project" value="UniProtKB-SubCell"/>
</dbReference>
<proteinExistence type="inferred from homology"/>
<organism evidence="6 7">
    <name type="scientific">Daphnia magna</name>
    <dbReference type="NCBI Taxonomy" id="35525"/>
    <lineage>
        <taxon>Eukaryota</taxon>
        <taxon>Metazoa</taxon>
        <taxon>Ecdysozoa</taxon>
        <taxon>Arthropoda</taxon>
        <taxon>Crustacea</taxon>
        <taxon>Branchiopoda</taxon>
        <taxon>Diplostraca</taxon>
        <taxon>Cladocera</taxon>
        <taxon>Anomopoda</taxon>
        <taxon>Daphniidae</taxon>
        <taxon>Daphnia</taxon>
    </lineage>
</organism>
<dbReference type="GO" id="GO:0061630">
    <property type="term" value="F:ubiquitin protein ligase activity"/>
    <property type="evidence" value="ECO:0007669"/>
    <property type="project" value="InterPro"/>
</dbReference>
<sequence>MIEFTAFYLIFVFCFIFPPSAFVSAGITISNLFDSWLGSEDLQFVQYHLARTLTTVVIHSLLPLGYFGGVLLVEGLDQLLLLVQTPLGLGFLCLSALLPVIAAAKVFSWWTNNWNSHPLVVSLTVYATNGRHWNDVASEINAEFRRIDKVTVRTNPVSKTVITSSWIIKVEPYAVRVAHQNHVTLELENAEEHDYTPDSQTTQYLWVKVEQLQTRKKLFSIRLNAMDYADMQNRLQRSISNVRGLLINQDIHARFSKVFIEEVSLNPVFQTQEEMDSCLGCGVNNANVRLVRRCLPSEDTNGCTPCFCRPMWCIHCLSKWFSARQDAEHPETWLSSRCPCPTCRSPFCVLDVSLVENVQNM</sequence>
<dbReference type="EMBL" id="LRGB01000084">
    <property type="protein sequence ID" value="KZS21072.1"/>
    <property type="molecule type" value="Genomic_DNA"/>
</dbReference>
<name>A0A0P5Z7J7_9CRUS</name>
<dbReference type="GO" id="GO:0005783">
    <property type="term" value="C:endoplasmic reticulum"/>
    <property type="evidence" value="ECO:0007669"/>
    <property type="project" value="TreeGrafter"/>
</dbReference>
<evidence type="ECO:0000313" key="6">
    <source>
        <dbReference type="EMBL" id="KZS21072.1"/>
    </source>
</evidence>
<comment type="subcellular location">
    <subcellularLocation>
        <location evidence="1">Membrane</location>
        <topology evidence="1">Multi-pass membrane protein</topology>
    </subcellularLocation>
</comment>
<gene>
    <name evidence="6" type="ORF">APZ42_012204</name>
</gene>
<dbReference type="Proteomes" id="UP000076858">
    <property type="component" value="Unassembled WGS sequence"/>
</dbReference>
<dbReference type="OrthoDB" id="10055027at2759"/>
<keyword evidence="5" id="KW-0472">Membrane</keyword>
<comment type="similarity">
    <text evidence="2">Belongs to the TMEM129 family.</text>
</comment>
<protein>
    <submittedName>
        <fullName evidence="6">Transmembrane protein 129</fullName>
    </submittedName>
</protein>
<dbReference type="STRING" id="35525.A0A0P5Z7J7"/>
<dbReference type="AlphaFoldDB" id="A0A0P5Z7J7"/>
<comment type="caution">
    <text evidence="6">The sequence shown here is derived from an EMBL/GenBank/DDBJ whole genome shotgun (WGS) entry which is preliminary data.</text>
</comment>
<keyword evidence="4" id="KW-1133">Transmembrane helix</keyword>
<evidence type="ECO:0000256" key="5">
    <source>
        <dbReference type="ARBA" id="ARBA00023136"/>
    </source>
</evidence>
<accession>A0A0P5Z7J7</accession>